<evidence type="ECO:0000256" key="1">
    <source>
        <dbReference type="SAM" id="Phobius"/>
    </source>
</evidence>
<dbReference type="EMBL" id="RBZW01000018">
    <property type="protein sequence ID" value="THE65637.1"/>
    <property type="molecule type" value="Genomic_DNA"/>
</dbReference>
<dbReference type="AlphaFoldDB" id="A0A4V3VLH7"/>
<feature type="transmembrane region" description="Helical" evidence="1">
    <location>
        <begin position="20"/>
        <end position="41"/>
    </location>
</feature>
<dbReference type="Proteomes" id="UP000318864">
    <property type="component" value="Unassembled WGS sequence"/>
</dbReference>
<keyword evidence="3" id="KW-1185">Reference proteome</keyword>
<evidence type="ECO:0000313" key="2">
    <source>
        <dbReference type="EMBL" id="THE65637.1"/>
    </source>
</evidence>
<keyword evidence="1" id="KW-0812">Transmembrane</keyword>
<gene>
    <name evidence="2" type="ORF">D8Y22_06810</name>
</gene>
<evidence type="ECO:0000313" key="3">
    <source>
        <dbReference type="Proteomes" id="UP000318864"/>
    </source>
</evidence>
<name>A0A4V3VLH7_9EURY</name>
<reference evidence="2 3" key="1">
    <citation type="submission" date="2018-10" db="EMBL/GenBank/DDBJ databases">
        <title>Natronolimnobius sp. XQ-INN 246 isolated from Inner Mongolia Autonomous Region of China.</title>
        <authorList>
            <person name="Xue Q."/>
        </authorList>
    </citation>
    <scope>NUCLEOTIDE SEQUENCE [LARGE SCALE GENOMIC DNA]</scope>
    <source>
        <strain evidence="2 3">XQ-INN 246</strain>
    </source>
</reference>
<dbReference type="RefSeq" id="WP_141463954.1">
    <property type="nucleotide sequence ID" value="NZ_RBZW01000018.1"/>
</dbReference>
<keyword evidence="1" id="KW-0472">Membrane</keyword>
<feature type="transmembrane region" description="Helical" evidence="1">
    <location>
        <begin position="53"/>
        <end position="79"/>
    </location>
</feature>
<protein>
    <submittedName>
        <fullName evidence="2">Uncharacterized protein</fullName>
    </submittedName>
</protein>
<sequence>MTTSATSSDGLGLFDSTFSIVSTIGAVLLVVIGVVSLWTGYQGSTLPVIGTELTIITGIVGFMFAVFFAIGAFIMAAFMEPGFDR</sequence>
<keyword evidence="1" id="KW-1133">Transmembrane helix</keyword>
<accession>A0A4V3VLH7</accession>
<proteinExistence type="predicted"/>
<comment type="caution">
    <text evidence="2">The sequence shown here is derived from an EMBL/GenBank/DDBJ whole genome shotgun (WGS) entry which is preliminary data.</text>
</comment>
<organism evidence="2 3">
    <name type="scientific">Salinadaptatus halalkaliphilus</name>
    <dbReference type="NCBI Taxonomy" id="2419781"/>
    <lineage>
        <taxon>Archaea</taxon>
        <taxon>Methanobacteriati</taxon>
        <taxon>Methanobacteriota</taxon>
        <taxon>Stenosarchaea group</taxon>
        <taxon>Halobacteria</taxon>
        <taxon>Halobacteriales</taxon>
        <taxon>Natrialbaceae</taxon>
        <taxon>Salinadaptatus</taxon>
    </lineage>
</organism>